<dbReference type="OrthoDB" id="5192872at2"/>
<name>A0A495XZL0_9MICO</name>
<evidence type="ECO:0000256" key="3">
    <source>
        <dbReference type="SAM" id="MobiDB-lite"/>
    </source>
</evidence>
<dbReference type="PANTHER" id="PTHR43877">
    <property type="entry name" value="AMINOALKYLPHOSPHONATE N-ACETYLTRANSFERASE-RELATED-RELATED"/>
    <property type="match status" value="1"/>
</dbReference>
<dbReference type="CDD" id="cd04301">
    <property type="entry name" value="NAT_SF"/>
    <property type="match status" value="1"/>
</dbReference>
<proteinExistence type="predicted"/>
<feature type="region of interest" description="Disordered" evidence="3">
    <location>
        <begin position="178"/>
        <end position="210"/>
    </location>
</feature>
<dbReference type="EMBL" id="RBXT01000001">
    <property type="protein sequence ID" value="RKT78166.1"/>
    <property type="molecule type" value="Genomic_DNA"/>
</dbReference>
<accession>A0A495XZL0</accession>
<evidence type="ECO:0000313" key="5">
    <source>
        <dbReference type="EMBL" id="RKT78166.1"/>
    </source>
</evidence>
<dbReference type="AlphaFoldDB" id="A0A495XZL0"/>
<dbReference type="InterPro" id="IPR016181">
    <property type="entry name" value="Acyl_CoA_acyltransferase"/>
</dbReference>
<reference evidence="5 6" key="1">
    <citation type="submission" date="2018-10" db="EMBL/GenBank/DDBJ databases">
        <title>Sequencing the genomes of 1000 actinobacteria strains.</title>
        <authorList>
            <person name="Klenk H.-P."/>
        </authorList>
    </citation>
    <scope>NUCLEOTIDE SEQUENCE [LARGE SCALE GENOMIC DNA]</scope>
    <source>
        <strain evidence="5 6">DSM 44267</strain>
    </source>
</reference>
<sequence>MGRAVVAVKQVDADMHSQFIELWITHRVESGTTPEAAQRLALDGTLRTALQRDDIAAYLSFVDGAPAGYVVLADSTRSLLVDSPCVSIDMLYVHPDHRRSGVGRALLAAAGRHADRTGAEHLSSAVPASNREANRFFARLGFAPETVRRVTSTALLQRKLAGEPRSQRYGLDQVLQRRRDLRTAARRASARTTARTSTGAAPAQPPQVAG</sequence>
<feature type="compositionally biased region" description="Low complexity" evidence="3">
    <location>
        <begin position="190"/>
        <end position="202"/>
    </location>
</feature>
<evidence type="ECO:0000259" key="4">
    <source>
        <dbReference type="PROSITE" id="PS51186"/>
    </source>
</evidence>
<protein>
    <submittedName>
        <fullName evidence="5">Acetyltransferase (GNAT) family protein</fullName>
    </submittedName>
</protein>
<evidence type="ECO:0000256" key="2">
    <source>
        <dbReference type="ARBA" id="ARBA00023315"/>
    </source>
</evidence>
<dbReference type="Proteomes" id="UP000278440">
    <property type="component" value="Unassembled WGS sequence"/>
</dbReference>
<keyword evidence="1 5" id="KW-0808">Transferase</keyword>
<feature type="domain" description="N-acetyltransferase" evidence="4">
    <location>
        <begin position="6"/>
        <end position="162"/>
    </location>
</feature>
<dbReference type="RefSeq" id="WP_121032297.1">
    <property type="nucleotide sequence ID" value="NZ_RBXT01000001.1"/>
</dbReference>
<evidence type="ECO:0000313" key="6">
    <source>
        <dbReference type="Proteomes" id="UP000278440"/>
    </source>
</evidence>
<comment type="caution">
    <text evidence="5">The sequence shown here is derived from an EMBL/GenBank/DDBJ whole genome shotgun (WGS) entry which is preliminary data.</text>
</comment>
<dbReference type="InterPro" id="IPR050832">
    <property type="entry name" value="Bact_Acetyltransf"/>
</dbReference>
<dbReference type="SUPFAM" id="SSF55729">
    <property type="entry name" value="Acyl-CoA N-acyltransferases (Nat)"/>
    <property type="match status" value="1"/>
</dbReference>
<dbReference type="InterPro" id="IPR000182">
    <property type="entry name" value="GNAT_dom"/>
</dbReference>
<gene>
    <name evidence="5" type="ORF">DFJ68_1604</name>
</gene>
<organism evidence="5 6">
    <name type="scientific">Terracoccus luteus</name>
    <dbReference type="NCBI Taxonomy" id="53356"/>
    <lineage>
        <taxon>Bacteria</taxon>
        <taxon>Bacillati</taxon>
        <taxon>Actinomycetota</taxon>
        <taxon>Actinomycetes</taxon>
        <taxon>Micrococcales</taxon>
        <taxon>Intrasporangiaceae</taxon>
        <taxon>Terracoccus</taxon>
    </lineage>
</organism>
<keyword evidence="6" id="KW-1185">Reference proteome</keyword>
<dbReference type="GO" id="GO:0016747">
    <property type="term" value="F:acyltransferase activity, transferring groups other than amino-acyl groups"/>
    <property type="evidence" value="ECO:0007669"/>
    <property type="project" value="InterPro"/>
</dbReference>
<dbReference type="Pfam" id="PF00583">
    <property type="entry name" value="Acetyltransf_1"/>
    <property type="match status" value="1"/>
</dbReference>
<keyword evidence="2" id="KW-0012">Acyltransferase</keyword>
<dbReference type="Gene3D" id="3.40.630.30">
    <property type="match status" value="1"/>
</dbReference>
<evidence type="ECO:0000256" key="1">
    <source>
        <dbReference type="ARBA" id="ARBA00022679"/>
    </source>
</evidence>
<dbReference type="PROSITE" id="PS51186">
    <property type="entry name" value="GNAT"/>
    <property type="match status" value="1"/>
</dbReference>